<dbReference type="InterPro" id="IPR001199">
    <property type="entry name" value="Cyt_B5-like_heme/steroid-bd"/>
</dbReference>
<keyword evidence="2" id="KW-0813">Transport</keyword>
<proteinExistence type="inferred from homology"/>
<keyword evidence="4 13" id="KW-0812">Transmembrane</keyword>
<dbReference type="SUPFAM" id="SSF55856">
    <property type="entry name" value="Cytochrome b5-like heme/steroid binding domain"/>
    <property type="match status" value="1"/>
</dbReference>
<evidence type="ECO:0000259" key="14">
    <source>
        <dbReference type="PROSITE" id="PS50255"/>
    </source>
</evidence>
<evidence type="ECO:0000256" key="11">
    <source>
        <dbReference type="ARBA" id="ARBA00037877"/>
    </source>
</evidence>
<dbReference type="InterPro" id="IPR036400">
    <property type="entry name" value="Cyt_B5-like_heme/steroid_sf"/>
</dbReference>
<dbReference type="InterPro" id="IPR050668">
    <property type="entry name" value="Cytochrome_b5"/>
</dbReference>
<evidence type="ECO:0000256" key="10">
    <source>
        <dbReference type="ARBA" id="ARBA00023136"/>
    </source>
</evidence>
<dbReference type="SMART" id="SM01117">
    <property type="entry name" value="Cyt-b5"/>
    <property type="match status" value="1"/>
</dbReference>
<name>A0A9W4U100_9ASCO</name>
<dbReference type="PANTHER" id="PTHR19359:SF150">
    <property type="entry name" value="CYTOCHROME B5"/>
    <property type="match status" value="1"/>
</dbReference>
<dbReference type="OrthoDB" id="260519at2759"/>
<keyword evidence="8" id="KW-0249">Electron transport</keyword>
<keyword evidence="10 13" id="KW-0472">Membrane</keyword>
<evidence type="ECO:0000256" key="2">
    <source>
        <dbReference type="ARBA" id="ARBA00022448"/>
    </source>
</evidence>
<keyword evidence="16" id="KW-1185">Reference proteome</keyword>
<gene>
    <name evidence="15" type="ORF">CANVERA_P4691</name>
</gene>
<evidence type="ECO:0000256" key="3">
    <source>
        <dbReference type="ARBA" id="ARBA00022617"/>
    </source>
</evidence>
<organism evidence="15 16">
    <name type="scientific">Candida verbasci</name>
    <dbReference type="NCBI Taxonomy" id="1227364"/>
    <lineage>
        <taxon>Eukaryota</taxon>
        <taxon>Fungi</taxon>
        <taxon>Dikarya</taxon>
        <taxon>Ascomycota</taxon>
        <taxon>Saccharomycotina</taxon>
        <taxon>Pichiomycetes</taxon>
        <taxon>Debaryomycetaceae</taxon>
        <taxon>Candida/Lodderomyces clade</taxon>
        <taxon>Candida</taxon>
    </lineage>
</organism>
<evidence type="ECO:0000256" key="4">
    <source>
        <dbReference type="ARBA" id="ARBA00022692"/>
    </source>
</evidence>
<sequence>MSDTTTTAVTEPVIYDYDEIEKHKSHDDLWVVLNGKVYDISRYIDEHPGGEEVILDVAGTDATEAFDDIGHSDEAHEILQKLYIGNLKGAKQVEVKRAQAYETSGSTINLPIIAVIVFLIAFGAYYYKTNF</sequence>
<comment type="caution">
    <text evidence="15">The sequence shown here is derived from an EMBL/GenBank/DDBJ whole genome shotgun (WGS) entry which is preliminary data.</text>
</comment>
<dbReference type="GO" id="GO:0046872">
    <property type="term" value="F:metal ion binding"/>
    <property type="evidence" value="ECO:0007669"/>
    <property type="project" value="UniProtKB-UniRule"/>
</dbReference>
<dbReference type="Proteomes" id="UP001152885">
    <property type="component" value="Unassembled WGS sequence"/>
</dbReference>
<dbReference type="PROSITE" id="PS50255">
    <property type="entry name" value="CYTOCHROME_B5_2"/>
    <property type="match status" value="1"/>
</dbReference>
<evidence type="ECO:0000313" key="15">
    <source>
        <dbReference type="EMBL" id="CAI5760181.1"/>
    </source>
</evidence>
<comment type="similarity">
    <text evidence="12 13">Belongs to the cytochrome b5 family.</text>
</comment>
<dbReference type="GO" id="GO:0005789">
    <property type="term" value="C:endoplasmic reticulum membrane"/>
    <property type="evidence" value="ECO:0007669"/>
    <property type="project" value="UniProtKB-SubCell"/>
</dbReference>
<reference evidence="15" key="1">
    <citation type="submission" date="2022-12" db="EMBL/GenBank/DDBJ databases">
        <authorList>
            <person name="Brejova B."/>
        </authorList>
    </citation>
    <scope>NUCLEOTIDE SEQUENCE</scope>
</reference>
<evidence type="ECO:0000256" key="9">
    <source>
        <dbReference type="ARBA" id="ARBA00023004"/>
    </source>
</evidence>
<dbReference type="InterPro" id="IPR018506">
    <property type="entry name" value="Cyt_B5_heme-BS"/>
</dbReference>
<evidence type="ECO:0000256" key="13">
    <source>
        <dbReference type="RuleBase" id="RU362121"/>
    </source>
</evidence>
<dbReference type="GO" id="GO:0016126">
    <property type="term" value="P:sterol biosynthetic process"/>
    <property type="evidence" value="ECO:0007669"/>
    <property type="project" value="TreeGrafter"/>
</dbReference>
<keyword evidence="6" id="KW-0256">Endoplasmic reticulum</keyword>
<feature type="domain" description="Cytochrome b5 heme-binding" evidence="14">
    <location>
        <begin position="12"/>
        <end position="88"/>
    </location>
</feature>
<evidence type="ECO:0000256" key="7">
    <source>
        <dbReference type="ARBA" id="ARBA00022848"/>
    </source>
</evidence>
<dbReference type="AlphaFoldDB" id="A0A9W4U100"/>
<dbReference type="Gene3D" id="3.10.120.10">
    <property type="entry name" value="Cytochrome b5-like heme/steroid binding domain"/>
    <property type="match status" value="1"/>
</dbReference>
<feature type="transmembrane region" description="Helical" evidence="13">
    <location>
        <begin position="107"/>
        <end position="127"/>
    </location>
</feature>
<protein>
    <recommendedName>
        <fullName evidence="14">Cytochrome b5 heme-binding domain-containing protein</fullName>
    </recommendedName>
</protein>
<evidence type="ECO:0000256" key="8">
    <source>
        <dbReference type="ARBA" id="ARBA00022982"/>
    </source>
</evidence>
<comment type="subcellular location">
    <subcellularLocation>
        <location evidence="1">Endoplasmic reticulum membrane</location>
        <topology evidence="1">Single-pass membrane protein</topology>
        <orientation evidence="1">Cytoplasmic side</orientation>
    </subcellularLocation>
    <subcellularLocation>
        <location evidence="11">Microsome membrane</location>
        <topology evidence="11">Single-pass membrane protein</topology>
        <orientation evidence="11">Cytoplasmic side</orientation>
    </subcellularLocation>
</comment>
<evidence type="ECO:0000256" key="1">
    <source>
        <dbReference type="ARBA" id="ARBA00004131"/>
    </source>
</evidence>
<keyword evidence="3 13" id="KW-0349">Heme</keyword>
<keyword evidence="9 13" id="KW-0408">Iron</keyword>
<dbReference type="EMBL" id="CANTUO010000006">
    <property type="protein sequence ID" value="CAI5760181.1"/>
    <property type="molecule type" value="Genomic_DNA"/>
</dbReference>
<keyword evidence="5 13" id="KW-0479">Metal-binding</keyword>
<evidence type="ECO:0000256" key="6">
    <source>
        <dbReference type="ARBA" id="ARBA00022824"/>
    </source>
</evidence>
<dbReference type="PROSITE" id="PS00191">
    <property type="entry name" value="CYTOCHROME_B5_1"/>
    <property type="match status" value="1"/>
</dbReference>
<accession>A0A9W4U100</accession>
<evidence type="ECO:0000313" key="16">
    <source>
        <dbReference type="Proteomes" id="UP001152885"/>
    </source>
</evidence>
<dbReference type="Pfam" id="PF00173">
    <property type="entry name" value="Cyt-b5"/>
    <property type="match status" value="1"/>
</dbReference>
<dbReference type="GO" id="GO:0020037">
    <property type="term" value="F:heme binding"/>
    <property type="evidence" value="ECO:0007669"/>
    <property type="project" value="UniProtKB-UniRule"/>
</dbReference>
<keyword evidence="7" id="KW-0492">Microsome</keyword>
<dbReference type="PANTHER" id="PTHR19359">
    <property type="entry name" value="CYTOCHROME B5"/>
    <property type="match status" value="1"/>
</dbReference>
<keyword evidence="13" id="KW-1133">Transmembrane helix</keyword>
<evidence type="ECO:0000256" key="12">
    <source>
        <dbReference type="ARBA" id="ARBA00038168"/>
    </source>
</evidence>
<dbReference type="PRINTS" id="PR00363">
    <property type="entry name" value="CYTOCHROMEB5"/>
</dbReference>
<dbReference type="FunFam" id="3.10.120.10:FF:000002">
    <property type="entry name" value="Cytochrome b5 type B"/>
    <property type="match status" value="1"/>
</dbReference>
<evidence type="ECO:0000256" key="5">
    <source>
        <dbReference type="ARBA" id="ARBA00022723"/>
    </source>
</evidence>